<dbReference type="InterPro" id="IPR035965">
    <property type="entry name" value="PAS-like_dom_sf"/>
</dbReference>
<dbReference type="SUPFAM" id="SSF55781">
    <property type="entry name" value="GAF domain-like"/>
    <property type="match status" value="1"/>
</dbReference>
<dbReference type="Gene3D" id="3.30.450.20">
    <property type="entry name" value="PAS domain"/>
    <property type="match status" value="2"/>
</dbReference>
<dbReference type="InterPro" id="IPR013767">
    <property type="entry name" value="PAS_fold"/>
</dbReference>
<feature type="coiled-coil region" evidence="1">
    <location>
        <begin position="469"/>
        <end position="507"/>
    </location>
</feature>
<dbReference type="EMBL" id="JAERRB010000010">
    <property type="protein sequence ID" value="MBL0744411.1"/>
    <property type="molecule type" value="Genomic_DNA"/>
</dbReference>
<proteinExistence type="predicted"/>
<keyword evidence="2" id="KW-1133">Transmembrane helix</keyword>
<dbReference type="SMART" id="SM00091">
    <property type="entry name" value="PAS"/>
    <property type="match status" value="2"/>
</dbReference>
<dbReference type="Gene3D" id="3.30.450.40">
    <property type="match status" value="1"/>
</dbReference>
<organism evidence="4 5">
    <name type="scientific">Chryseolinea lacunae</name>
    <dbReference type="NCBI Taxonomy" id="2801331"/>
    <lineage>
        <taxon>Bacteria</taxon>
        <taxon>Pseudomonadati</taxon>
        <taxon>Bacteroidota</taxon>
        <taxon>Cytophagia</taxon>
        <taxon>Cytophagales</taxon>
        <taxon>Fulvivirgaceae</taxon>
        <taxon>Chryseolinea</taxon>
    </lineage>
</organism>
<accession>A0ABS1L1K6</accession>
<name>A0ABS1L1K6_9BACT</name>
<sequence>MMKTFGIVAISLGLVLLQIALYIHTQTPWLPVAAELLILTGIGIWVVVFMRTQTSVQQTHKRVGEQVSRFLFNSGDTNKANLMVLETELKNATEFIKYIGEGKFDVPYPGMTPALHALNQNNLSGELLNMKDKMRAVAEEERQRMWTASGLTRFSELARQQHQNTAELLNQFIGELVRYIGANQGGIFVVGEDDHANPVLELKGCYAYGRRKFVERIIAPGEGLVGQAFLEGDVTLLTNIPRDYVNITSGLGEATPRCVVLVPLKNYDTVEGVLEVASFTVWKKYEADFLERVGEILGAALSDIRMTEATQKLLAESQQQATQLKTKEEELRQNLEEIHATQEALERKSTESLLQNTKLNAILDSAADTIFTADRTGKIESMNRAGLELLGYAESEIIGKSAHLIFPEADMEILFNEKATSIKHNTNTRTVLEAFQKRGEKVPVEFTVKMTTVAGKEIFTCILHDITERVKSEHDQQQYIEELRAQEEELSQNMRETRRVNQELDARVAALNTSTIMSESNLYGDILYVNEKFCQVSQYSREELVGAPHKKVRHPDMPGEVFKAMWTTIKAGNVFRGIVKNRKKDGSHYWVDAVISPVLDERGKPIKYIGVRYVIEDDEVGSRLFEKQLLAMGIRKEVEHKVIA</sequence>
<dbReference type="Pfam" id="PF08447">
    <property type="entry name" value="PAS_3"/>
    <property type="match status" value="1"/>
</dbReference>
<dbReference type="InterPro" id="IPR013655">
    <property type="entry name" value="PAS_fold_3"/>
</dbReference>
<dbReference type="PANTHER" id="PTHR44757">
    <property type="entry name" value="DIGUANYLATE CYCLASE DGCP"/>
    <property type="match status" value="1"/>
</dbReference>
<dbReference type="SUPFAM" id="SSF55785">
    <property type="entry name" value="PYP-like sensor domain (PAS domain)"/>
    <property type="match status" value="2"/>
</dbReference>
<dbReference type="SMART" id="SM00065">
    <property type="entry name" value="GAF"/>
    <property type="match status" value="1"/>
</dbReference>
<keyword evidence="2" id="KW-0812">Transmembrane</keyword>
<dbReference type="Pfam" id="PF00989">
    <property type="entry name" value="PAS"/>
    <property type="match status" value="1"/>
</dbReference>
<dbReference type="InterPro" id="IPR001610">
    <property type="entry name" value="PAC"/>
</dbReference>
<dbReference type="Proteomes" id="UP000613030">
    <property type="component" value="Unassembled WGS sequence"/>
</dbReference>
<feature type="coiled-coil region" evidence="1">
    <location>
        <begin position="314"/>
        <end position="348"/>
    </location>
</feature>
<protein>
    <submittedName>
        <fullName evidence="4">PAS domain S-box protein</fullName>
    </submittedName>
</protein>
<reference evidence="4 5" key="1">
    <citation type="submission" date="2021-01" db="EMBL/GenBank/DDBJ databases">
        <title>Chryseolinea sp. Jin1 Genome sequencing and assembly.</title>
        <authorList>
            <person name="Kim I."/>
        </authorList>
    </citation>
    <scope>NUCLEOTIDE SEQUENCE [LARGE SCALE GENOMIC DNA]</scope>
    <source>
        <strain evidence="4 5">Jin1</strain>
    </source>
</reference>
<dbReference type="InterPro" id="IPR000014">
    <property type="entry name" value="PAS"/>
</dbReference>
<comment type="caution">
    <text evidence="4">The sequence shown here is derived from an EMBL/GenBank/DDBJ whole genome shotgun (WGS) entry which is preliminary data.</text>
</comment>
<feature type="domain" description="PAS" evidence="3">
    <location>
        <begin position="521"/>
        <end position="572"/>
    </location>
</feature>
<dbReference type="PANTHER" id="PTHR44757:SF2">
    <property type="entry name" value="BIOFILM ARCHITECTURE MAINTENANCE PROTEIN MBAA"/>
    <property type="match status" value="1"/>
</dbReference>
<evidence type="ECO:0000256" key="2">
    <source>
        <dbReference type="SAM" id="Phobius"/>
    </source>
</evidence>
<dbReference type="InterPro" id="IPR052155">
    <property type="entry name" value="Biofilm_reg_signaling"/>
</dbReference>
<dbReference type="CDD" id="cd00130">
    <property type="entry name" value="PAS"/>
    <property type="match status" value="2"/>
</dbReference>
<evidence type="ECO:0000313" key="4">
    <source>
        <dbReference type="EMBL" id="MBL0744411.1"/>
    </source>
</evidence>
<evidence type="ECO:0000259" key="3">
    <source>
        <dbReference type="PROSITE" id="PS50112"/>
    </source>
</evidence>
<feature type="transmembrane region" description="Helical" evidence="2">
    <location>
        <begin position="5"/>
        <end position="23"/>
    </location>
</feature>
<dbReference type="InterPro" id="IPR029016">
    <property type="entry name" value="GAF-like_dom_sf"/>
</dbReference>
<evidence type="ECO:0000256" key="1">
    <source>
        <dbReference type="SAM" id="Coils"/>
    </source>
</evidence>
<feature type="transmembrane region" description="Helical" evidence="2">
    <location>
        <begin position="29"/>
        <end position="50"/>
    </location>
</feature>
<dbReference type="Pfam" id="PF13185">
    <property type="entry name" value="GAF_2"/>
    <property type="match status" value="1"/>
</dbReference>
<gene>
    <name evidence="4" type="ORF">JI741_24475</name>
</gene>
<dbReference type="PROSITE" id="PS50112">
    <property type="entry name" value="PAS"/>
    <property type="match status" value="2"/>
</dbReference>
<keyword evidence="5" id="KW-1185">Reference proteome</keyword>
<dbReference type="SMART" id="SM00086">
    <property type="entry name" value="PAC"/>
    <property type="match status" value="2"/>
</dbReference>
<evidence type="ECO:0000313" key="5">
    <source>
        <dbReference type="Proteomes" id="UP000613030"/>
    </source>
</evidence>
<dbReference type="RefSeq" id="WP_202014063.1">
    <property type="nucleotide sequence ID" value="NZ_JAERRB010000010.1"/>
</dbReference>
<keyword evidence="2" id="KW-0472">Membrane</keyword>
<dbReference type="InterPro" id="IPR003018">
    <property type="entry name" value="GAF"/>
</dbReference>
<dbReference type="NCBIfam" id="TIGR00229">
    <property type="entry name" value="sensory_box"/>
    <property type="match status" value="2"/>
</dbReference>
<keyword evidence="1" id="KW-0175">Coiled coil</keyword>
<feature type="domain" description="PAS" evidence="3">
    <location>
        <begin position="355"/>
        <end position="408"/>
    </location>
</feature>